<reference evidence="1 2" key="1">
    <citation type="journal article" date="2013" name="PLoS Genet.">
        <title>The genome and development-dependent transcriptomes of Pyronema confluens: a window into fungal evolution.</title>
        <authorList>
            <person name="Traeger S."/>
            <person name="Altegoer F."/>
            <person name="Freitag M."/>
            <person name="Gabaldon T."/>
            <person name="Kempken F."/>
            <person name="Kumar A."/>
            <person name="Marcet-Houben M."/>
            <person name="Poggeler S."/>
            <person name="Stajich J.E."/>
            <person name="Nowrousian M."/>
        </authorList>
    </citation>
    <scope>NUCLEOTIDE SEQUENCE [LARGE SCALE GENOMIC DNA]</scope>
    <source>
        <strain evidence="2">CBS 100304</strain>
        <tissue evidence="1">Vegetative mycelium</tissue>
    </source>
</reference>
<sequence length="138" mass="16278">MIDLFKLRLGSSTRDGFHGPLLYSRLRTLRLTHIQAKQYIDAESLEVHYFYISTSRYGIYQFYRRSAACNKDRNSQHVSLKRDPQMTTSRTHYRDHKTLIRQPYYFVLHSTELELRSGVPESSITAMSTFRSFDADCI</sequence>
<protein>
    <submittedName>
        <fullName evidence="1">Uncharacterized protein</fullName>
    </submittedName>
</protein>
<evidence type="ECO:0000313" key="2">
    <source>
        <dbReference type="Proteomes" id="UP000018144"/>
    </source>
</evidence>
<gene>
    <name evidence="1" type="ORF">PCON_10536</name>
</gene>
<keyword evidence="2" id="KW-1185">Reference proteome</keyword>
<evidence type="ECO:0000313" key="1">
    <source>
        <dbReference type="EMBL" id="CCX10942.1"/>
    </source>
</evidence>
<dbReference type="Proteomes" id="UP000018144">
    <property type="component" value="Unassembled WGS sequence"/>
</dbReference>
<proteinExistence type="predicted"/>
<organism evidence="1 2">
    <name type="scientific">Pyronema omphalodes (strain CBS 100304)</name>
    <name type="common">Pyronema confluens</name>
    <dbReference type="NCBI Taxonomy" id="1076935"/>
    <lineage>
        <taxon>Eukaryota</taxon>
        <taxon>Fungi</taxon>
        <taxon>Dikarya</taxon>
        <taxon>Ascomycota</taxon>
        <taxon>Pezizomycotina</taxon>
        <taxon>Pezizomycetes</taxon>
        <taxon>Pezizales</taxon>
        <taxon>Pyronemataceae</taxon>
        <taxon>Pyronema</taxon>
    </lineage>
</organism>
<name>U4L395_PYROM</name>
<dbReference type="EMBL" id="HF935578">
    <property type="protein sequence ID" value="CCX10942.1"/>
    <property type="molecule type" value="Genomic_DNA"/>
</dbReference>
<dbReference type="AlphaFoldDB" id="U4L395"/>
<accession>U4L395</accession>